<protein>
    <submittedName>
        <fullName evidence="2">Peptidase C14, caspase catalytic subunit p20</fullName>
    </submittedName>
</protein>
<dbReference type="InterPro" id="IPR029030">
    <property type="entry name" value="Caspase-like_dom_sf"/>
</dbReference>
<dbReference type="PROSITE" id="PS50208">
    <property type="entry name" value="CASPASE_P20"/>
    <property type="match status" value="1"/>
</dbReference>
<dbReference type="PATRIC" id="fig|999552.6.peg.4430"/>
<keyword evidence="3" id="KW-1185">Reference proteome</keyword>
<proteinExistence type="predicted"/>
<gene>
    <name evidence="2" type="ORF">METH_22415</name>
</gene>
<accession>V9W1P4</accession>
<evidence type="ECO:0000259" key="1">
    <source>
        <dbReference type="PROSITE" id="PS50208"/>
    </source>
</evidence>
<dbReference type="KEGG" id="lmd:METH_22415"/>
<dbReference type="InterPro" id="IPR011600">
    <property type="entry name" value="Pept_C14_caspase"/>
</dbReference>
<dbReference type="SUPFAM" id="SSF52129">
    <property type="entry name" value="Caspase-like"/>
    <property type="match status" value="1"/>
</dbReference>
<dbReference type="OrthoDB" id="9816009at2"/>
<sequence>MIWVRLMVLAVAAVCWGGRVLAEERLALVIGNSAYGAVQPLDNPVRDARLIAETLEGLGFDVTLAADARQIEMKRAIGQFGRKLRGAGEDATGLFYYAGHGVQSFGSNYLLPVDVALADAADLDLMAVEAQSVLRQMASARNRTNLVILDACRNNPFKDIADLNETGLAEMKAPTGTFLAYATAPGGVALDGEGENSPFTEALAREITVPGRPVEQVFKQVRRAVLDLSGGGQTPWDTSSLVSDFVFVPAEPEEVMSAAELQEAQFWQSVQASRDAMQIMLYLRGYGDGKYADEARGLLSELMAEELQGGAPVAAAPDAAAPAAESAPAAADAETAMFQAARDDGSKAAYEAYLMAYPEGRFAVIAAAEAAAMKAGGSQDPAAGGEAVAAAPQPDPAPPALAEAGPVTYASPIQSEMPQIAGLTLAEAVTRSPVFPPIEGLPESYWKDQSCSACHQWTRERLCTQGNTYLSLNMQRSLGKQHPFGGGLKQTLKSWAAGGCQ</sequence>
<keyword evidence="2" id="KW-0614">Plasmid</keyword>
<dbReference type="HOGENOM" id="CLU_555317_0_0_5"/>
<dbReference type="InterPro" id="IPR052039">
    <property type="entry name" value="Caspase-related_regulators"/>
</dbReference>
<dbReference type="GO" id="GO:0006508">
    <property type="term" value="P:proteolysis"/>
    <property type="evidence" value="ECO:0007669"/>
    <property type="project" value="InterPro"/>
</dbReference>
<reference evidence="2 3" key="1">
    <citation type="submission" date="2013-09" db="EMBL/GenBank/DDBJ databases">
        <authorList>
            <consortium name="DOE Joint Genome Institute"/>
            <person name="Klenk H.-P."/>
            <person name="Huntemann M."/>
            <person name="Han J."/>
            <person name="Chen A."/>
            <person name="Kyrpides N."/>
            <person name="Mavromatis K."/>
            <person name="Markowitz V."/>
            <person name="Palaniappan K."/>
            <person name="Ivanova N."/>
            <person name="Schaumberg A."/>
            <person name="Pati A."/>
            <person name="Liolios K."/>
            <person name="Nordberg H.P."/>
            <person name="Cantor M.N."/>
            <person name="Hua S.X."/>
            <person name="Woyke T."/>
        </authorList>
    </citation>
    <scope>NUCLEOTIDE SEQUENCE [LARGE SCALE GENOMIC DNA]</scope>
    <source>
        <strain evidence="2 3">DSM 14336</strain>
        <plasmid evidence="3">2</plasmid>
    </source>
</reference>
<geneLocation type="plasmid" evidence="3">
    <name>2</name>
</geneLocation>
<dbReference type="PANTHER" id="PTHR22576:SF37">
    <property type="entry name" value="MUCOSA-ASSOCIATED LYMPHOID TISSUE LYMPHOMA TRANSLOCATION PROTEIN 1"/>
    <property type="match status" value="1"/>
</dbReference>
<evidence type="ECO:0000313" key="3">
    <source>
        <dbReference type="Proteomes" id="UP000018780"/>
    </source>
</evidence>
<dbReference type="Proteomes" id="UP000018780">
    <property type="component" value="Plasmid unnamed2"/>
</dbReference>
<evidence type="ECO:0000313" key="2">
    <source>
        <dbReference type="EMBL" id="AHD03585.1"/>
    </source>
</evidence>
<organism evidence="2 3">
    <name type="scientific">Leisingera methylohalidivorans DSM 14336</name>
    <dbReference type="NCBI Taxonomy" id="999552"/>
    <lineage>
        <taxon>Bacteria</taxon>
        <taxon>Pseudomonadati</taxon>
        <taxon>Pseudomonadota</taxon>
        <taxon>Alphaproteobacteria</taxon>
        <taxon>Rhodobacterales</taxon>
        <taxon>Roseobacteraceae</taxon>
        <taxon>Leisingera</taxon>
    </lineage>
</organism>
<dbReference type="GO" id="GO:0004197">
    <property type="term" value="F:cysteine-type endopeptidase activity"/>
    <property type="evidence" value="ECO:0007669"/>
    <property type="project" value="InterPro"/>
</dbReference>
<dbReference type="AlphaFoldDB" id="V9W1P4"/>
<dbReference type="EMBL" id="CP006775">
    <property type="protein sequence ID" value="AHD03585.1"/>
    <property type="molecule type" value="Genomic_DNA"/>
</dbReference>
<dbReference type="InterPro" id="IPR001309">
    <property type="entry name" value="Pept_C14_p20"/>
</dbReference>
<dbReference type="Gene3D" id="3.40.50.1460">
    <property type="match status" value="1"/>
</dbReference>
<feature type="domain" description="Caspase family p20" evidence="1">
    <location>
        <begin position="23"/>
        <end position="156"/>
    </location>
</feature>
<dbReference type="PANTHER" id="PTHR22576">
    <property type="entry name" value="MUCOSA ASSOCIATED LYMPHOID TISSUE LYMPHOMA TRANSLOCATION PROTEIN 1/PARACASPASE"/>
    <property type="match status" value="1"/>
</dbReference>
<dbReference type="Pfam" id="PF00656">
    <property type="entry name" value="Peptidase_C14"/>
    <property type="match status" value="1"/>
</dbReference>
<name>V9W1P4_9RHOB</name>